<evidence type="ECO:0000256" key="6">
    <source>
        <dbReference type="ARBA" id="ARBA00022679"/>
    </source>
</evidence>
<dbReference type="EMBL" id="JAQOUE010000001">
    <property type="protein sequence ID" value="MDT7041092.1"/>
    <property type="molecule type" value="Genomic_DNA"/>
</dbReference>
<evidence type="ECO:0000256" key="3">
    <source>
        <dbReference type="ARBA" id="ARBA00022490"/>
    </source>
</evidence>
<evidence type="ECO:0000256" key="2">
    <source>
        <dbReference type="ARBA" id="ARBA00005528"/>
    </source>
</evidence>
<feature type="domain" description="Ribosomal RNA small subunit methyltransferase E methyltransferase" evidence="11">
    <location>
        <begin position="75"/>
        <end position="239"/>
    </location>
</feature>
<evidence type="ECO:0000313" key="12">
    <source>
        <dbReference type="EMBL" id="MDT7041092.1"/>
    </source>
</evidence>
<dbReference type="NCBIfam" id="TIGR00046">
    <property type="entry name" value="RsmE family RNA methyltransferase"/>
    <property type="match status" value="1"/>
</dbReference>
<dbReference type="Pfam" id="PF04452">
    <property type="entry name" value="Methyltrans_RNA"/>
    <property type="match status" value="1"/>
</dbReference>
<evidence type="ECO:0000256" key="9">
    <source>
        <dbReference type="ARBA" id="ARBA00047944"/>
    </source>
</evidence>
<keyword evidence="3 10" id="KW-0963">Cytoplasm</keyword>
<dbReference type="InterPro" id="IPR029026">
    <property type="entry name" value="tRNA_m1G_MTases_N"/>
</dbReference>
<keyword evidence="6 10" id="KW-0808">Transferase</keyword>
<reference evidence="12 13" key="1">
    <citation type="journal article" date="2023" name="ISME J.">
        <title>Cultivation and genomic characterization of novel and ubiquitous marine nitrite-oxidizing bacteria from the Nitrospirales.</title>
        <authorList>
            <person name="Mueller A.J."/>
            <person name="Daebeler A."/>
            <person name="Herbold C.W."/>
            <person name="Kirkegaard R.H."/>
            <person name="Daims H."/>
        </authorList>
    </citation>
    <scope>NUCLEOTIDE SEQUENCE [LARGE SCALE GENOMIC DNA]</scope>
    <source>
        <strain evidence="12 13">EB</strain>
    </source>
</reference>
<dbReference type="Gene3D" id="3.40.1280.10">
    <property type="match status" value="1"/>
</dbReference>
<evidence type="ECO:0000256" key="5">
    <source>
        <dbReference type="ARBA" id="ARBA00022603"/>
    </source>
</evidence>
<gene>
    <name evidence="12" type="ORF">PPG34_01940</name>
</gene>
<accession>A0ABU3K3Y3</accession>
<comment type="similarity">
    <text evidence="2 10">Belongs to the RNA methyltransferase RsmE family.</text>
</comment>
<name>A0ABU3K3Y3_9BACT</name>
<dbReference type="GO" id="GO:0008168">
    <property type="term" value="F:methyltransferase activity"/>
    <property type="evidence" value="ECO:0007669"/>
    <property type="project" value="UniProtKB-KW"/>
</dbReference>
<dbReference type="InterPro" id="IPR006700">
    <property type="entry name" value="RsmE"/>
</dbReference>
<sequence>MPVFFISSHSITNQNVLIEGPLFVHLTKSLRFREGDELIVCDDVRHRHYVKIQSVAKTLLKGQILKTEQGPNPSTARIILGQAMLKGDHMNWAIQKATELGVSTIIPLITERVIVRPRSDRFQSLQERYARIALDAAQQSERWDVPEVLPPTSFHDFLEDNCQSPIKGILVEREKLPGIGSLPLDKELNGVVVVMVGPEGGWTPEEQREAQQRAFTPISMGTSILRGETAPLTALSIIQFRLGNLDWPSAQS</sequence>
<dbReference type="PANTHER" id="PTHR30027">
    <property type="entry name" value="RIBOSOMAL RNA SMALL SUBUNIT METHYLTRANSFERASE E"/>
    <property type="match status" value="1"/>
</dbReference>
<dbReference type="PANTHER" id="PTHR30027:SF3">
    <property type="entry name" value="16S RRNA (URACIL(1498)-N(3))-METHYLTRANSFERASE"/>
    <property type="match status" value="1"/>
</dbReference>
<dbReference type="Proteomes" id="UP001250932">
    <property type="component" value="Unassembled WGS sequence"/>
</dbReference>
<comment type="caution">
    <text evidence="12">The sequence shown here is derived from an EMBL/GenBank/DDBJ whole genome shotgun (WGS) entry which is preliminary data.</text>
</comment>
<evidence type="ECO:0000313" key="13">
    <source>
        <dbReference type="Proteomes" id="UP001250932"/>
    </source>
</evidence>
<evidence type="ECO:0000256" key="7">
    <source>
        <dbReference type="ARBA" id="ARBA00022691"/>
    </source>
</evidence>
<evidence type="ECO:0000256" key="4">
    <source>
        <dbReference type="ARBA" id="ARBA00022552"/>
    </source>
</evidence>
<dbReference type="InterPro" id="IPR015947">
    <property type="entry name" value="PUA-like_sf"/>
</dbReference>
<dbReference type="GO" id="GO:0032259">
    <property type="term" value="P:methylation"/>
    <property type="evidence" value="ECO:0007669"/>
    <property type="project" value="UniProtKB-KW"/>
</dbReference>
<dbReference type="InterPro" id="IPR046886">
    <property type="entry name" value="RsmE_MTase_dom"/>
</dbReference>
<organism evidence="12 13">
    <name type="scientific">Candidatus Nitronereus thalassa</name>
    <dbReference type="NCBI Taxonomy" id="3020898"/>
    <lineage>
        <taxon>Bacteria</taxon>
        <taxon>Pseudomonadati</taxon>
        <taxon>Nitrospirota</taxon>
        <taxon>Nitrospiria</taxon>
        <taxon>Nitrospirales</taxon>
        <taxon>Nitrospiraceae</taxon>
        <taxon>Candidatus Nitronereus</taxon>
    </lineage>
</organism>
<dbReference type="SUPFAM" id="SSF75217">
    <property type="entry name" value="alpha/beta knot"/>
    <property type="match status" value="1"/>
</dbReference>
<dbReference type="EC" id="2.1.1.193" evidence="10"/>
<evidence type="ECO:0000259" key="11">
    <source>
        <dbReference type="Pfam" id="PF04452"/>
    </source>
</evidence>
<evidence type="ECO:0000256" key="8">
    <source>
        <dbReference type="ARBA" id="ARBA00025699"/>
    </source>
</evidence>
<evidence type="ECO:0000256" key="1">
    <source>
        <dbReference type="ARBA" id="ARBA00004496"/>
    </source>
</evidence>
<comment type="subcellular location">
    <subcellularLocation>
        <location evidence="1 10">Cytoplasm</location>
    </subcellularLocation>
</comment>
<dbReference type="CDD" id="cd18084">
    <property type="entry name" value="RsmE-like"/>
    <property type="match status" value="1"/>
</dbReference>
<keyword evidence="4 10" id="KW-0698">rRNA processing</keyword>
<evidence type="ECO:0000256" key="10">
    <source>
        <dbReference type="PIRNR" id="PIRNR015601"/>
    </source>
</evidence>
<comment type="function">
    <text evidence="8 10">Specifically methylates the N3 position of the uracil ring of uridine 1498 (m3U1498) in 16S rRNA. Acts on the fully assembled 30S ribosomal subunit.</text>
</comment>
<keyword evidence="7 10" id="KW-0949">S-adenosyl-L-methionine</keyword>
<dbReference type="RefSeq" id="WP_313831450.1">
    <property type="nucleotide sequence ID" value="NZ_JAQOUE010000001.1"/>
</dbReference>
<dbReference type="InterPro" id="IPR029028">
    <property type="entry name" value="Alpha/beta_knot_MTases"/>
</dbReference>
<keyword evidence="5 10" id="KW-0489">Methyltransferase</keyword>
<comment type="catalytic activity">
    <reaction evidence="9 10">
        <text>uridine(1498) in 16S rRNA + S-adenosyl-L-methionine = N(3)-methyluridine(1498) in 16S rRNA + S-adenosyl-L-homocysteine + H(+)</text>
        <dbReference type="Rhea" id="RHEA:42920"/>
        <dbReference type="Rhea" id="RHEA-COMP:10283"/>
        <dbReference type="Rhea" id="RHEA-COMP:10284"/>
        <dbReference type="ChEBI" id="CHEBI:15378"/>
        <dbReference type="ChEBI" id="CHEBI:57856"/>
        <dbReference type="ChEBI" id="CHEBI:59789"/>
        <dbReference type="ChEBI" id="CHEBI:65315"/>
        <dbReference type="ChEBI" id="CHEBI:74502"/>
        <dbReference type="EC" id="2.1.1.193"/>
    </reaction>
</comment>
<proteinExistence type="inferred from homology"/>
<keyword evidence="13" id="KW-1185">Reference proteome</keyword>
<protein>
    <recommendedName>
        <fullName evidence="10">Ribosomal RNA small subunit methyltransferase E</fullName>
        <ecNumber evidence="10">2.1.1.193</ecNumber>
    </recommendedName>
</protein>
<dbReference type="PIRSF" id="PIRSF015601">
    <property type="entry name" value="MTase_slr0722"/>
    <property type="match status" value="1"/>
</dbReference>
<dbReference type="SUPFAM" id="SSF88697">
    <property type="entry name" value="PUA domain-like"/>
    <property type="match status" value="1"/>
</dbReference>